<dbReference type="EMBL" id="UGYK01000002">
    <property type="protein sequence ID" value="SUI71788.1"/>
    <property type="molecule type" value="Genomic_DNA"/>
</dbReference>
<gene>
    <name evidence="1" type="ORF">NCTC10211_04541</name>
</gene>
<dbReference type="RefSeq" id="WP_033640703.1">
    <property type="nucleotide sequence ID" value="NZ_CAMIQS010000002.1"/>
</dbReference>
<reference evidence="1 2" key="1">
    <citation type="submission" date="2018-06" db="EMBL/GenBank/DDBJ databases">
        <authorList>
            <consortium name="Pathogen Informatics"/>
            <person name="Doyle S."/>
        </authorList>
    </citation>
    <scope>NUCLEOTIDE SEQUENCE [LARGE SCALE GENOMIC DNA]</scope>
    <source>
        <strain evidence="1 2">NCTC10211</strain>
    </source>
</reference>
<dbReference type="AlphaFoldDB" id="A0A380A010"/>
<dbReference type="Proteomes" id="UP000254765">
    <property type="component" value="Unassembled WGS sequence"/>
</dbReference>
<protein>
    <submittedName>
        <fullName evidence="1">Uncharacterized protein</fullName>
    </submittedName>
</protein>
<sequence>MIVLSDNDVILKLAQCNLLPQLPVVFNQPPEQIFINPAARFQLLPQNPDKAIRKCGSQVVYEQLGAFIGSVQDIPEVQDSQLIELLGSVPGIDVGEQLLLASCIENPEAIFMTGDRRCLTAIVANQPALAVVHQRLLDAVVTFESSLLLCVHGTDQAQVYANLVSNPKPDGMLKLALSNAGAAMCECIFSHTREFYDYLAFKDRLPEREWGR</sequence>
<accession>A0A380A010</accession>
<evidence type="ECO:0000313" key="2">
    <source>
        <dbReference type="Proteomes" id="UP000254765"/>
    </source>
</evidence>
<proteinExistence type="predicted"/>
<name>A0A380A010_SERMA</name>
<evidence type="ECO:0000313" key="1">
    <source>
        <dbReference type="EMBL" id="SUI71788.1"/>
    </source>
</evidence>
<organism evidence="1 2">
    <name type="scientific">Serratia marcescens</name>
    <dbReference type="NCBI Taxonomy" id="615"/>
    <lineage>
        <taxon>Bacteria</taxon>
        <taxon>Pseudomonadati</taxon>
        <taxon>Pseudomonadota</taxon>
        <taxon>Gammaproteobacteria</taxon>
        <taxon>Enterobacterales</taxon>
        <taxon>Yersiniaceae</taxon>
        <taxon>Serratia</taxon>
    </lineage>
</organism>